<keyword evidence="2" id="KW-0560">Oxidoreductase</keyword>
<sequence>VADQQRVLITGGASGIGRAMAEAFLDDGARVHVADAEGESPIGCGLTTLDVSDADAVDGLFEDVVTAMGGLDVLCANVGIAGPVGPVEDLDVEGWDQTMAVNVRSAFLCCRRAVPLLREAGGGSILLTSSTAGVTGFPMRSPYAASKYAVVGLSDTLAMELGEFGIRVNTLCPGSVDGDRMRRVIAAEAKITGVPVAELRDAYEKQVSMRTFVEGRDIAAMAVFLASPAARYVNGQTISVDGGLETLRNTWRT</sequence>
<evidence type="ECO:0000256" key="2">
    <source>
        <dbReference type="ARBA" id="ARBA00023002"/>
    </source>
</evidence>
<dbReference type="PRINTS" id="PR00080">
    <property type="entry name" value="SDRFAMILY"/>
</dbReference>
<dbReference type="PRINTS" id="PR00081">
    <property type="entry name" value="GDHRDH"/>
</dbReference>
<evidence type="ECO:0000313" key="3">
    <source>
        <dbReference type="EMBL" id="SUZ71459.1"/>
    </source>
</evidence>
<dbReference type="GO" id="GO:0016491">
    <property type="term" value="F:oxidoreductase activity"/>
    <property type="evidence" value="ECO:0007669"/>
    <property type="project" value="UniProtKB-KW"/>
</dbReference>
<dbReference type="Gene3D" id="3.40.50.720">
    <property type="entry name" value="NAD(P)-binding Rossmann-like Domain"/>
    <property type="match status" value="1"/>
</dbReference>
<proteinExistence type="inferred from homology"/>
<dbReference type="Pfam" id="PF13561">
    <property type="entry name" value="adh_short_C2"/>
    <property type="match status" value="1"/>
</dbReference>
<accession>A0A381PZL8</accession>
<dbReference type="SUPFAM" id="SSF51735">
    <property type="entry name" value="NAD(P)-binding Rossmann-fold domains"/>
    <property type="match status" value="1"/>
</dbReference>
<name>A0A381PZL8_9ZZZZ</name>
<dbReference type="AlphaFoldDB" id="A0A381PZL8"/>
<protein>
    <recommendedName>
        <fullName evidence="4">NAD(P)-dependent dehydrogenase, short-chain alcohol dehydrogenase family</fullName>
    </recommendedName>
</protein>
<dbReference type="InterPro" id="IPR036291">
    <property type="entry name" value="NAD(P)-bd_dom_sf"/>
</dbReference>
<dbReference type="FunFam" id="3.40.50.720:FF:000084">
    <property type="entry name" value="Short-chain dehydrogenase reductase"/>
    <property type="match status" value="1"/>
</dbReference>
<dbReference type="PANTHER" id="PTHR24321:SF8">
    <property type="entry name" value="ESTRADIOL 17-BETA-DEHYDROGENASE 8-RELATED"/>
    <property type="match status" value="1"/>
</dbReference>
<dbReference type="PROSITE" id="PS00061">
    <property type="entry name" value="ADH_SHORT"/>
    <property type="match status" value="1"/>
</dbReference>
<gene>
    <name evidence="3" type="ORF">METZ01_LOCUS24313</name>
</gene>
<comment type="similarity">
    <text evidence="1">Belongs to the short-chain dehydrogenases/reductases (SDR) family.</text>
</comment>
<evidence type="ECO:0000256" key="1">
    <source>
        <dbReference type="ARBA" id="ARBA00006484"/>
    </source>
</evidence>
<dbReference type="InterPro" id="IPR002347">
    <property type="entry name" value="SDR_fam"/>
</dbReference>
<dbReference type="EMBL" id="UINC01001122">
    <property type="protein sequence ID" value="SUZ71459.1"/>
    <property type="molecule type" value="Genomic_DNA"/>
</dbReference>
<dbReference type="CDD" id="cd05233">
    <property type="entry name" value="SDR_c"/>
    <property type="match status" value="1"/>
</dbReference>
<reference evidence="3" key="1">
    <citation type="submission" date="2018-05" db="EMBL/GenBank/DDBJ databases">
        <authorList>
            <person name="Lanie J.A."/>
            <person name="Ng W.-L."/>
            <person name="Kazmierczak K.M."/>
            <person name="Andrzejewski T.M."/>
            <person name="Davidsen T.M."/>
            <person name="Wayne K.J."/>
            <person name="Tettelin H."/>
            <person name="Glass J.I."/>
            <person name="Rusch D."/>
            <person name="Podicherti R."/>
            <person name="Tsui H.-C.T."/>
            <person name="Winkler M.E."/>
        </authorList>
    </citation>
    <scope>NUCLEOTIDE SEQUENCE</scope>
</reference>
<organism evidence="3">
    <name type="scientific">marine metagenome</name>
    <dbReference type="NCBI Taxonomy" id="408172"/>
    <lineage>
        <taxon>unclassified sequences</taxon>
        <taxon>metagenomes</taxon>
        <taxon>ecological metagenomes</taxon>
    </lineage>
</organism>
<dbReference type="PANTHER" id="PTHR24321">
    <property type="entry name" value="DEHYDROGENASES, SHORT CHAIN"/>
    <property type="match status" value="1"/>
</dbReference>
<feature type="non-terminal residue" evidence="3">
    <location>
        <position position="1"/>
    </location>
</feature>
<dbReference type="InterPro" id="IPR020904">
    <property type="entry name" value="Sc_DH/Rdtase_CS"/>
</dbReference>
<evidence type="ECO:0008006" key="4">
    <source>
        <dbReference type="Google" id="ProtNLM"/>
    </source>
</evidence>